<sequence length="204" mass="21021">MPGLSLTGFSLRALAGEHVLLGVMTCAAVLTAHLQLPLLGVVDAPVTAQVAWSCLLGNSVGFALGRVLPGHDDVASPSHFSWSSTRAAVVVAVPTAAGVLTVLLGHLAGATLDDGLLALVRNTMSAVGITLTLRVFTSALWVLAPWVWFAACLTAGTVDGQPRPWAILLRDSAEAWPPTTALIAGGLLVFILADGSGRVFVRRG</sequence>
<keyword evidence="1" id="KW-1133">Transmembrane helix</keyword>
<organism evidence="2 3">
    <name type="scientific">Ornithinimicrobium tianjinense</name>
    <dbReference type="NCBI Taxonomy" id="1195761"/>
    <lineage>
        <taxon>Bacteria</taxon>
        <taxon>Bacillati</taxon>
        <taxon>Actinomycetota</taxon>
        <taxon>Actinomycetes</taxon>
        <taxon>Micrococcales</taxon>
        <taxon>Ornithinimicrobiaceae</taxon>
        <taxon>Ornithinimicrobium</taxon>
    </lineage>
</organism>
<keyword evidence="3" id="KW-1185">Reference proteome</keyword>
<dbReference type="EMBL" id="BMEM01000007">
    <property type="protein sequence ID" value="GGF60329.1"/>
    <property type="molecule type" value="Genomic_DNA"/>
</dbReference>
<comment type="caution">
    <text evidence="2">The sequence shown here is derived from an EMBL/GenBank/DDBJ whole genome shotgun (WGS) entry which is preliminary data.</text>
</comment>
<proteinExistence type="predicted"/>
<accession>A0A917BYF0</accession>
<feature type="transmembrane region" description="Helical" evidence="1">
    <location>
        <begin position="131"/>
        <end position="156"/>
    </location>
</feature>
<dbReference type="Proteomes" id="UP000605670">
    <property type="component" value="Unassembled WGS sequence"/>
</dbReference>
<reference evidence="2" key="2">
    <citation type="submission" date="2020-09" db="EMBL/GenBank/DDBJ databases">
        <authorList>
            <person name="Sun Q."/>
            <person name="Zhou Y."/>
        </authorList>
    </citation>
    <scope>NUCLEOTIDE SEQUENCE</scope>
    <source>
        <strain evidence="2">CGMCC 1.12160</strain>
    </source>
</reference>
<keyword evidence="1" id="KW-0472">Membrane</keyword>
<keyword evidence="1" id="KW-0812">Transmembrane</keyword>
<reference evidence="2" key="1">
    <citation type="journal article" date="2014" name="Int. J. Syst. Evol. Microbiol.">
        <title>Complete genome sequence of Corynebacterium casei LMG S-19264T (=DSM 44701T), isolated from a smear-ripened cheese.</title>
        <authorList>
            <consortium name="US DOE Joint Genome Institute (JGI-PGF)"/>
            <person name="Walter F."/>
            <person name="Albersmeier A."/>
            <person name="Kalinowski J."/>
            <person name="Ruckert C."/>
        </authorList>
    </citation>
    <scope>NUCLEOTIDE SEQUENCE</scope>
    <source>
        <strain evidence="2">CGMCC 1.12160</strain>
    </source>
</reference>
<feature type="transmembrane region" description="Helical" evidence="1">
    <location>
        <begin position="88"/>
        <end position="110"/>
    </location>
</feature>
<feature type="transmembrane region" description="Helical" evidence="1">
    <location>
        <begin position="176"/>
        <end position="193"/>
    </location>
</feature>
<feature type="transmembrane region" description="Helical" evidence="1">
    <location>
        <begin position="50"/>
        <end position="68"/>
    </location>
</feature>
<dbReference type="AlphaFoldDB" id="A0A917BYF0"/>
<feature type="transmembrane region" description="Helical" evidence="1">
    <location>
        <begin position="20"/>
        <end position="38"/>
    </location>
</feature>
<evidence type="ECO:0000313" key="2">
    <source>
        <dbReference type="EMBL" id="GGF60329.1"/>
    </source>
</evidence>
<evidence type="ECO:0000256" key="1">
    <source>
        <dbReference type="SAM" id="Phobius"/>
    </source>
</evidence>
<dbReference type="RefSeq" id="WP_229735338.1">
    <property type="nucleotide sequence ID" value="NZ_BAABKH010000004.1"/>
</dbReference>
<gene>
    <name evidence="2" type="ORF">GCM10011366_30190</name>
</gene>
<name>A0A917BYF0_9MICO</name>
<protein>
    <submittedName>
        <fullName evidence="2">Uncharacterized protein</fullName>
    </submittedName>
</protein>
<evidence type="ECO:0000313" key="3">
    <source>
        <dbReference type="Proteomes" id="UP000605670"/>
    </source>
</evidence>